<dbReference type="GeneID" id="113401748"/>
<dbReference type="Gene3D" id="3.40.50.720">
    <property type="entry name" value="NAD(P)-binding Rossmann-like Domain"/>
    <property type="match status" value="1"/>
</dbReference>
<dbReference type="InterPro" id="IPR002347">
    <property type="entry name" value="SDR_fam"/>
</dbReference>
<proteinExistence type="inferred from homology"/>
<dbReference type="PANTHER" id="PTHR24320:SF282">
    <property type="entry name" value="WW DOMAIN-CONTAINING OXIDOREDUCTASE"/>
    <property type="match status" value="1"/>
</dbReference>
<keyword evidence="3" id="KW-0560">Oxidoreductase</keyword>
<organism evidence="4 5">
    <name type="scientific">Vanessa tameamea</name>
    <name type="common">Kamehameha butterfly</name>
    <dbReference type="NCBI Taxonomy" id="334116"/>
    <lineage>
        <taxon>Eukaryota</taxon>
        <taxon>Metazoa</taxon>
        <taxon>Ecdysozoa</taxon>
        <taxon>Arthropoda</taxon>
        <taxon>Hexapoda</taxon>
        <taxon>Insecta</taxon>
        <taxon>Pterygota</taxon>
        <taxon>Neoptera</taxon>
        <taxon>Endopterygota</taxon>
        <taxon>Lepidoptera</taxon>
        <taxon>Glossata</taxon>
        <taxon>Ditrysia</taxon>
        <taxon>Papilionoidea</taxon>
        <taxon>Nymphalidae</taxon>
        <taxon>Nymphalinae</taxon>
        <taxon>Vanessa</taxon>
    </lineage>
</organism>
<dbReference type="RefSeq" id="XP_064076377.1">
    <property type="nucleotide sequence ID" value="XM_064220307.1"/>
</dbReference>
<reference evidence="5" key="1">
    <citation type="submission" date="2025-08" db="UniProtKB">
        <authorList>
            <consortium name="RefSeq"/>
        </authorList>
    </citation>
    <scope>IDENTIFICATION</scope>
    <source>
        <tissue evidence="5">Whole body</tissue>
    </source>
</reference>
<sequence length="347" mass="39683">MSNFIWKEFMLRKILSKTDYKRILGPTAEALVREVNLADKTCLITGASGSIGLEITRCLSLRNCNVIMACRNVYKAKVLAKRNCEITERLTFYQINLTSLTSVKNCAEEILTKEKKIDIVILNAATFGLPWAITEDRLETIFQVNFLSQYYLLLCLGKILASDVRVIFTSSESHRNINWPSSPSFESVSLPKEKYTSIKAYNISKLCGLLLMHYLSNQWANSKKSVFCAHPGSFIKTGLCCNWWAYEALYTFMIPFCKSIKQGASTIVYCATSPELKGETAVYLNNCKRCDESDIAKDLRMSFKVHDLIINILRERTENFDEFIKDFSHVKSNVKNNNYCTSCIYQY</sequence>
<evidence type="ECO:0000256" key="2">
    <source>
        <dbReference type="ARBA" id="ARBA00022857"/>
    </source>
</evidence>
<accession>A0ABM4AYK3</accession>
<name>A0ABM4AYK3_VANTA</name>
<evidence type="ECO:0000256" key="1">
    <source>
        <dbReference type="ARBA" id="ARBA00006484"/>
    </source>
</evidence>
<protein>
    <submittedName>
        <fullName evidence="5">WW domain-containing oxidoreductase-like</fullName>
    </submittedName>
</protein>
<evidence type="ECO:0000256" key="3">
    <source>
        <dbReference type="ARBA" id="ARBA00023002"/>
    </source>
</evidence>
<evidence type="ECO:0000313" key="4">
    <source>
        <dbReference type="Proteomes" id="UP001652626"/>
    </source>
</evidence>
<comment type="similarity">
    <text evidence="1">Belongs to the short-chain dehydrogenases/reductases (SDR) family.</text>
</comment>
<keyword evidence="2" id="KW-0521">NADP</keyword>
<dbReference type="InterPro" id="IPR036291">
    <property type="entry name" value="NAD(P)-bd_dom_sf"/>
</dbReference>
<dbReference type="PANTHER" id="PTHR24320">
    <property type="entry name" value="RETINOL DEHYDROGENASE"/>
    <property type="match status" value="1"/>
</dbReference>
<keyword evidence="4" id="KW-1185">Reference proteome</keyword>
<gene>
    <name evidence="5" type="primary">LOC113401748</name>
</gene>
<evidence type="ECO:0000313" key="5">
    <source>
        <dbReference type="RefSeq" id="XP_064076377.1"/>
    </source>
</evidence>
<dbReference type="Pfam" id="PF00106">
    <property type="entry name" value="adh_short"/>
    <property type="match status" value="1"/>
</dbReference>
<dbReference type="SUPFAM" id="SSF51735">
    <property type="entry name" value="NAD(P)-binding Rossmann-fold domains"/>
    <property type="match status" value="1"/>
</dbReference>
<dbReference type="Proteomes" id="UP001652626">
    <property type="component" value="Chromosome Z"/>
</dbReference>